<dbReference type="EMBL" id="BPLR01021630">
    <property type="protein sequence ID" value="GIX91914.1"/>
    <property type="molecule type" value="Genomic_DNA"/>
</dbReference>
<reference evidence="1 2" key="1">
    <citation type="submission" date="2021-06" db="EMBL/GenBank/DDBJ databases">
        <title>Caerostris extrusa draft genome.</title>
        <authorList>
            <person name="Kono N."/>
            <person name="Arakawa K."/>
        </authorList>
    </citation>
    <scope>NUCLEOTIDE SEQUENCE [LARGE SCALE GENOMIC DNA]</scope>
</reference>
<keyword evidence="2" id="KW-1185">Reference proteome</keyword>
<evidence type="ECO:0000313" key="1">
    <source>
        <dbReference type="EMBL" id="GIX91914.1"/>
    </source>
</evidence>
<proteinExistence type="predicted"/>
<protein>
    <submittedName>
        <fullName evidence="1">Uncharacterized protein</fullName>
    </submittedName>
</protein>
<gene>
    <name evidence="1" type="ORF">CEXT_715981</name>
</gene>
<sequence>MIEENVWELILPPTEKLSRVYRRRKFSKGTNEFRRIESVLTAWRQVCKHGWEEIFGNGSEYVEIKYSSSDPNAFNFEEILSENDLENQLSV</sequence>
<organism evidence="1 2">
    <name type="scientific">Caerostris extrusa</name>
    <name type="common">Bark spider</name>
    <name type="synonym">Caerostris bankana</name>
    <dbReference type="NCBI Taxonomy" id="172846"/>
    <lineage>
        <taxon>Eukaryota</taxon>
        <taxon>Metazoa</taxon>
        <taxon>Ecdysozoa</taxon>
        <taxon>Arthropoda</taxon>
        <taxon>Chelicerata</taxon>
        <taxon>Arachnida</taxon>
        <taxon>Araneae</taxon>
        <taxon>Araneomorphae</taxon>
        <taxon>Entelegynae</taxon>
        <taxon>Araneoidea</taxon>
        <taxon>Araneidae</taxon>
        <taxon>Caerostris</taxon>
    </lineage>
</organism>
<dbReference type="AlphaFoldDB" id="A0AAV4P4F9"/>
<comment type="caution">
    <text evidence="1">The sequence shown here is derived from an EMBL/GenBank/DDBJ whole genome shotgun (WGS) entry which is preliminary data.</text>
</comment>
<dbReference type="Proteomes" id="UP001054945">
    <property type="component" value="Unassembled WGS sequence"/>
</dbReference>
<accession>A0AAV4P4F9</accession>
<name>A0AAV4P4F9_CAEEX</name>
<evidence type="ECO:0000313" key="2">
    <source>
        <dbReference type="Proteomes" id="UP001054945"/>
    </source>
</evidence>